<organism evidence="1 2">
    <name type="scientific">Fibrisoma montanum</name>
    <dbReference type="NCBI Taxonomy" id="2305895"/>
    <lineage>
        <taxon>Bacteria</taxon>
        <taxon>Pseudomonadati</taxon>
        <taxon>Bacteroidota</taxon>
        <taxon>Cytophagia</taxon>
        <taxon>Cytophagales</taxon>
        <taxon>Spirosomataceae</taxon>
        <taxon>Fibrisoma</taxon>
    </lineage>
</organism>
<dbReference type="Proteomes" id="UP000283523">
    <property type="component" value="Unassembled WGS sequence"/>
</dbReference>
<protein>
    <submittedName>
        <fullName evidence="1">Uncharacterized protein</fullName>
    </submittedName>
</protein>
<accession>A0A418M3H4</accession>
<sequence>MEQTPEQQYALIRNADGGLHMEAVEPAPVTLGDVWTDAPNRPDYATTRIAQLTLEITQAKAELQDAWDQWGDADAPDTNCVMYDLAWRIDQIEQAIARLRAGQPEIP</sequence>
<proteinExistence type="predicted"/>
<name>A0A418M3H4_9BACT</name>
<dbReference type="EMBL" id="QXED01000006">
    <property type="protein sequence ID" value="RIV20377.1"/>
    <property type="molecule type" value="Genomic_DNA"/>
</dbReference>
<reference evidence="1 2" key="1">
    <citation type="submission" date="2018-08" db="EMBL/GenBank/DDBJ databases">
        <title>Fibrisoma montanum sp. nov., isolated from Danxia mountain soil.</title>
        <authorList>
            <person name="Huang Y."/>
        </authorList>
    </citation>
    <scope>NUCLEOTIDE SEQUENCE [LARGE SCALE GENOMIC DNA]</scope>
    <source>
        <strain evidence="1 2">HYT19</strain>
    </source>
</reference>
<evidence type="ECO:0000313" key="2">
    <source>
        <dbReference type="Proteomes" id="UP000283523"/>
    </source>
</evidence>
<evidence type="ECO:0000313" key="1">
    <source>
        <dbReference type="EMBL" id="RIV20377.1"/>
    </source>
</evidence>
<dbReference type="AlphaFoldDB" id="A0A418M3H4"/>
<keyword evidence="2" id="KW-1185">Reference proteome</keyword>
<gene>
    <name evidence="1" type="ORF">DYU11_20210</name>
</gene>
<dbReference type="RefSeq" id="WP_119669544.1">
    <property type="nucleotide sequence ID" value="NZ_QXED01000006.1"/>
</dbReference>
<comment type="caution">
    <text evidence="1">The sequence shown here is derived from an EMBL/GenBank/DDBJ whole genome shotgun (WGS) entry which is preliminary data.</text>
</comment>